<evidence type="ECO:0000256" key="1">
    <source>
        <dbReference type="SAM" id="Phobius"/>
    </source>
</evidence>
<keyword evidence="1" id="KW-0812">Transmembrane</keyword>
<dbReference type="InterPro" id="IPR009325">
    <property type="entry name" value="DUF983"/>
</dbReference>
<gene>
    <name evidence="2" type="ORF">GCM10011495_01400</name>
</gene>
<keyword evidence="3" id="KW-1185">Reference proteome</keyword>
<proteinExistence type="predicted"/>
<keyword evidence="1" id="KW-0472">Membrane</keyword>
<dbReference type="EMBL" id="BMGY01000001">
    <property type="protein sequence ID" value="GGH78727.1"/>
    <property type="molecule type" value="Genomic_DNA"/>
</dbReference>
<protein>
    <recommendedName>
        <fullName evidence="4">DUF983 domain-containing protein</fullName>
    </recommendedName>
</protein>
<dbReference type="Proteomes" id="UP000637774">
    <property type="component" value="Unassembled WGS sequence"/>
</dbReference>
<dbReference type="Pfam" id="PF06170">
    <property type="entry name" value="DUF983"/>
    <property type="match status" value="1"/>
</dbReference>
<name>A0ABQ1ZVQ3_9BACT</name>
<keyword evidence="1" id="KW-1133">Transmembrane helix</keyword>
<feature type="transmembrane region" description="Helical" evidence="1">
    <location>
        <begin position="58"/>
        <end position="84"/>
    </location>
</feature>
<dbReference type="RefSeq" id="WP_229748703.1">
    <property type="nucleotide sequence ID" value="NZ_BMGY01000001.1"/>
</dbReference>
<feature type="transmembrane region" description="Helical" evidence="1">
    <location>
        <begin position="90"/>
        <end position="109"/>
    </location>
</feature>
<sequence length="132" mass="14877">MEQPATAIPSTVLALLDLRCPRCHTGKLFKHPALSFSFMEMPDECPVCRQTYEPEPGFYYGAMYISSGFSTGILLMIGFLLYFFAHDPPVWVYVTTVAVAVLAVTPLLFRYSRAVMLYGFGGARFDPRFLTR</sequence>
<comment type="caution">
    <text evidence="2">The sequence shown here is derived from an EMBL/GenBank/DDBJ whole genome shotgun (WGS) entry which is preliminary data.</text>
</comment>
<evidence type="ECO:0000313" key="2">
    <source>
        <dbReference type="EMBL" id="GGH78727.1"/>
    </source>
</evidence>
<organism evidence="2 3">
    <name type="scientific">Hymenobacter frigidus</name>
    <dbReference type="NCBI Taxonomy" id="1524095"/>
    <lineage>
        <taxon>Bacteria</taxon>
        <taxon>Pseudomonadati</taxon>
        <taxon>Bacteroidota</taxon>
        <taxon>Cytophagia</taxon>
        <taxon>Cytophagales</taxon>
        <taxon>Hymenobacteraceae</taxon>
        <taxon>Hymenobacter</taxon>
    </lineage>
</organism>
<accession>A0ABQ1ZVQ3</accession>
<reference evidence="3" key="1">
    <citation type="journal article" date="2019" name="Int. J. Syst. Evol. Microbiol.">
        <title>The Global Catalogue of Microorganisms (GCM) 10K type strain sequencing project: providing services to taxonomists for standard genome sequencing and annotation.</title>
        <authorList>
            <consortium name="The Broad Institute Genomics Platform"/>
            <consortium name="The Broad Institute Genome Sequencing Center for Infectious Disease"/>
            <person name="Wu L."/>
            <person name="Ma J."/>
        </authorList>
    </citation>
    <scope>NUCLEOTIDE SEQUENCE [LARGE SCALE GENOMIC DNA]</scope>
    <source>
        <strain evidence="3">CGMCC 1.14966</strain>
    </source>
</reference>
<evidence type="ECO:0008006" key="4">
    <source>
        <dbReference type="Google" id="ProtNLM"/>
    </source>
</evidence>
<evidence type="ECO:0000313" key="3">
    <source>
        <dbReference type="Proteomes" id="UP000637774"/>
    </source>
</evidence>